<dbReference type="GO" id="GO:0008119">
    <property type="term" value="F:thiopurine S-methyltransferase activity"/>
    <property type="evidence" value="ECO:0007669"/>
    <property type="project" value="UniProtKB-EC"/>
</dbReference>
<comment type="catalytic activity">
    <reaction evidence="1">
        <text>S-adenosyl-L-methionine + a thiopurine = S-adenosyl-L-homocysteine + a thiopurine S-methylether.</text>
        <dbReference type="EC" id="2.1.1.67"/>
    </reaction>
</comment>
<evidence type="ECO:0000256" key="6">
    <source>
        <dbReference type="ARBA" id="ARBA00022603"/>
    </source>
</evidence>
<dbReference type="SUPFAM" id="SSF53335">
    <property type="entry name" value="S-adenosyl-L-methionine-dependent methyltransferases"/>
    <property type="match status" value="1"/>
</dbReference>
<dbReference type="Gene3D" id="3.40.50.150">
    <property type="entry name" value="Vaccinia Virus protein VP39"/>
    <property type="match status" value="1"/>
</dbReference>
<dbReference type="InterPro" id="IPR029063">
    <property type="entry name" value="SAM-dependent_MTases_sf"/>
</dbReference>
<dbReference type="OMA" id="LWCGDFF"/>
<dbReference type="InterPro" id="IPR008854">
    <property type="entry name" value="TPMT"/>
</dbReference>
<dbReference type="FunFam" id="3.40.50.150:FF:000101">
    <property type="entry name" value="Thiopurine S-methyltransferase"/>
    <property type="match status" value="1"/>
</dbReference>
<dbReference type="EC" id="2.1.1.67" evidence="4"/>
<keyword evidence="6 9" id="KW-0489">Methyltransferase</keyword>
<dbReference type="AlphaFoldDB" id="A0A139AFG5"/>
<organism evidence="9 10">
    <name type="scientific">Gonapodya prolifera (strain JEL478)</name>
    <name type="common">Monoblepharis prolifera</name>
    <dbReference type="NCBI Taxonomy" id="1344416"/>
    <lineage>
        <taxon>Eukaryota</taxon>
        <taxon>Fungi</taxon>
        <taxon>Fungi incertae sedis</taxon>
        <taxon>Chytridiomycota</taxon>
        <taxon>Chytridiomycota incertae sedis</taxon>
        <taxon>Monoblepharidomycetes</taxon>
        <taxon>Monoblepharidales</taxon>
        <taxon>Gonapodyaceae</taxon>
        <taxon>Gonapodya</taxon>
    </lineage>
</organism>
<dbReference type="Proteomes" id="UP000070544">
    <property type="component" value="Unassembled WGS sequence"/>
</dbReference>
<evidence type="ECO:0000313" key="9">
    <source>
        <dbReference type="EMBL" id="KXS15546.1"/>
    </source>
</evidence>
<keyword evidence="5" id="KW-0963">Cytoplasm</keyword>
<accession>A0A139AFG5</accession>
<keyword evidence="10" id="KW-1185">Reference proteome</keyword>
<evidence type="ECO:0000256" key="8">
    <source>
        <dbReference type="ARBA" id="ARBA00022691"/>
    </source>
</evidence>
<keyword evidence="7 9" id="KW-0808">Transferase</keyword>
<dbReference type="PANTHER" id="PTHR10259:SF11">
    <property type="entry name" value="THIOPURINE S-METHYLTRANSFERASE"/>
    <property type="match status" value="1"/>
</dbReference>
<evidence type="ECO:0000256" key="1">
    <source>
        <dbReference type="ARBA" id="ARBA00000903"/>
    </source>
</evidence>
<sequence>MPDQQFWQSRWDANRIAFHQSKVNPSLAEFVHRLPQPTADTPHPLVLVPYCGKSLDLLFLADKGYRVVGIEFVQKACRDFFTENNLTYTTSSTPSGRTFFHTSDGSITLVPGDYFTFNWEHVPDAPWLAGPVDAVYDRAALIANEPEARGRYAAHTLYLLPPPTHPVAVPILLIITTYDQSAMSGPPFSVPLSEVETSYGREGGCTVEVVKVSKPYEFRGGVKHVETVVVCMRGGKA</sequence>
<comment type="similarity">
    <text evidence="3">Belongs to the class I-like SAM-binding methyltransferase superfamily. TPMT family.</text>
</comment>
<evidence type="ECO:0000256" key="7">
    <source>
        <dbReference type="ARBA" id="ARBA00022679"/>
    </source>
</evidence>
<evidence type="ECO:0000256" key="4">
    <source>
        <dbReference type="ARBA" id="ARBA00011905"/>
    </source>
</evidence>
<evidence type="ECO:0000256" key="2">
    <source>
        <dbReference type="ARBA" id="ARBA00004496"/>
    </source>
</evidence>
<protein>
    <recommendedName>
        <fullName evidence="4">thiopurine S-methyltransferase</fullName>
        <ecNumber evidence="4">2.1.1.67</ecNumber>
    </recommendedName>
</protein>
<keyword evidence="8" id="KW-0949">S-adenosyl-L-methionine</keyword>
<dbReference type="STRING" id="1344416.A0A139AFG5"/>
<comment type="subcellular location">
    <subcellularLocation>
        <location evidence="2">Cytoplasm</location>
    </subcellularLocation>
</comment>
<dbReference type="PANTHER" id="PTHR10259">
    <property type="entry name" value="THIOPURINE S-METHYLTRANSFERASE"/>
    <property type="match status" value="1"/>
</dbReference>
<gene>
    <name evidence="9" type="ORF">M427DRAFT_155271</name>
</gene>
<name>A0A139AFG5_GONPJ</name>
<dbReference type="InterPro" id="IPR025835">
    <property type="entry name" value="Thiopurine_S-MeTrfase"/>
</dbReference>
<dbReference type="GO" id="GO:0032259">
    <property type="term" value="P:methylation"/>
    <property type="evidence" value="ECO:0007669"/>
    <property type="project" value="UniProtKB-KW"/>
</dbReference>
<dbReference type="PROSITE" id="PS51585">
    <property type="entry name" value="SAM_MT_TPMT"/>
    <property type="match status" value="1"/>
</dbReference>
<evidence type="ECO:0000256" key="5">
    <source>
        <dbReference type="ARBA" id="ARBA00022490"/>
    </source>
</evidence>
<evidence type="ECO:0000256" key="3">
    <source>
        <dbReference type="ARBA" id="ARBA00008145"/>
    </source>
</evidence>
<dbReference type="PIRSF" id="PIRSF023956">
    <property type="entry name" value="Thiopurine_S-methyltransferase"/>
    <property type="match status" value="1"/>
</dbReference>
<dbReference type="GO" id="GO:0005737">
    <property type="term" value="C:cytoplasm"/>
    <property type="evidence" value="ECO:0007669"/>
    <property type="project" value="UniProtKB-SubCell"/>
</dbReference>
<dbReference type="OrthoDB" id="276151at2759"/>
<evidence type="ECO:0000313" key="10">
    <source>
        <dbReference type="Proteomes" id="UP000070544"/>
    </source>
</evidence>
<dbReference type="EMBL" id="KQ965761">
    <property type="protein sequence ID" value="KXS15546.1"/>
    <property type="molecule type" value="Genomic_DNA"/>
</dbReference>
<dbReference type="Pfam" id="PF05724">
    <property type="entry name" value="TPMT"/>
    <property type="match status" value="1"/>
</dbReference>
<proteinExistence type="inferred from homology"/>
<reference evidence="9 10" key="1">
    <citation type="journal article" date="2015" name="Genome Biol. Evol.">
        <title>Phylogenomic analyses indicate that early fungi evolved digesting cell walls of algal ancestors of land plants.</title>
        <authorList>
            <person name="Chang Y."/>
            <person name="Wang S."/>
            <person name="Sekimoto S."/>
            <person name="Aerts A.L."/>
            <person name="Choi C."/>
            <person name="Clum A."/>
            <person name="LaButti K.M."/>
            <person name="Lindquist E.A."/>
            <person name="Yee Ngan C."/>
            <person name="Ohm R.A."/>
            <person name="Salamov A.A."/>
            <person name="Grigoriev I.V."/>
            <person name="Spatafora J.W."/>
            <person name="Berbee M.L."/>
        </authorList>
    </citation>
    <scope>NUCLEOTIDE SEQUENCE [LARGE SCALE GENOMIC DNA]</scope>
    <source>
        <strain evidence="9 10">JEL478</strain>
    </source>
</reference>